<gene>
    <name evidence="1" type="ORF">Tci_034617</name>
</gene>
<dbReference type="EMBL" id="BKCJ010004709">
    <property type="protein sequence ID" value="GEU62639.1"/>
    <property type="molecule type" value="Genomic_DNA"/>
</dbReference>
<evidence type="ECO:0000313" key="1">
    <source>
        <dbReference type="EMBL" id="GEU62639.1"/>
    </source>
</evidence>
<reference evidence="1" key="1">
    <citation type="journal article" date="2019" name="Sci. Rep.">
        <title>Draft genome of Tanacetum cinerariifolium, the natural source of mosquito coil.</title>
        <authorList>
            <person name="Yamashiro T."/>
            <person name="Shiraishi A."/>
            <person name="Satake H."/>
            <person name="Nakayama K."/>
        </authorList>
    </citation>
    <scope>NUCLEOTIDE SEQUENCE</scope>
</reference>
<comment type="caution">
    <text evidence="1">The sequence shown here is derived from an EMBL/GenBank/DDBJ whole genome shotgun (WGS) entry which is preliminary data.</text>
</comment>
<proteinExistence type="predicted"/>
<sequence length="241" mass="26096">MLKLIDIPGMLHLEKKLSESCGCLLLVYRDDISSREFTIYEMMKGCSVWTEDTGDANVGKVLVRKAKFDGSVHNLDHGAFASGYSCGESLKASDASALADNINDDVIPYKVSHVDDSTIVGGSRPKPSAAGGLKLDPSISKAKFRSLFSENLCEGVYVSIPRKVMEMVLIPITIVTLVVPSPIFEMTNDGFQTVGKKKKGKSKSINGGQIGGHLVKQNVRYEPKATTINQYVLPLSNVGLK</sequence>
<dbReference type="AlphaFoldDB" id="A0A6L2LNE8"/>
<protein>
    <submittedName>
        <fullName evidence="1">Uncharacterized protein</fullName>
    </submittedName>
</protein>
<name>A0A6L2LNE8_TANCI</name>
<accession>A0A6L2LNE8</accession>
<organism evidence="1">
    <name type="scientific">Tanacetum cinerariifolium</name>
    <name type="common">Dalmatian daisy</name>
    <name type="synonym">Chrysanthemum cinerariifolium</name>
    <dbReference type="NCBI Taxonomy" id="118510"/>
    <lineage>
        <taxon>Eukaryota</taxon>
        <taxon>Viridiplantae</taxon>
        <taxon>Streptophyta</taxon>
        <taxon>Embryophyta</taxon>
        <taxon>Tracheophyta</taxon>
        <taxon>Spermatophyta</taxon>
        <taxon>Magnoliopsida</taxon>
        <taxon>eudicotyledons</taxon>
        <taxon>Gunneridae</taxon>
        <taxon>Pentapetalae</taxon>
        <taxon>asterids</taxon>
        <taxon>campanulids</taxon>
        <taxon>Asterales</taxon>
        <taxon>Asteraceae</taxon>
        <taxon>Asteroideae</taxon>
        <taxon>Anthemideae</taxon>
        <taxon>Anthemidinae</taxon>
        <taxon>Tanacetum</taxon>
    </lineage>
</organism>